<sequence length="92" mass="10490">MLKNNKYPLDTRACIIVVKLTPRGYSAQTLNNLIAVTYITLHDNMRRIIAIVKPHEATIKGKDSIPAPIVVPIIKKTEPIDLEFIKFIIIFY</sequence>
<comment type="caution">
    <text evidence="1">The sequence shown here is derived from an EMBL/GenBank/DDBJ whole genome shotgun (WGS) entry which is preliminary data.</text>
</comment>
<accession>A0ABQ6PDM5</accession>
<protein>
    <recommendedName>
        <fullName evidence="3">Transposase</fullName>
    </recommendedName>
</protein>
<proteinExistence type="predicted"/>
<dbReference type="Proteomes" id="UP001628164">
    <property type="component" value="Unassembled WGS sequence"/>
</dbReference>
<evidence type="ECO:0000313" key="1">
    <source>
        <dbReference type="EMBL" id="GMN89040.1"/>
    </source>
</evidence>
<organism evidence="1 2">
    <name type="scientific">Francisella sciaenopsi</name>
    <dbReference type="NCBI Taxonomy" id="3055034"/>
    <lineage>
        <taxon>Bacteria</taxon>
        <taxon>Pseudomonadati</taxon>
        <taxon>Pseudomonadota</taxon>
        <taxon>Gammaproteobacteria</taxon>
        <taxon>Thiotrichales</taxon>
        <taxon>Francisellaceae</taxon>
        <taxon>Francisella</taxon>
    </lineage>
</organism>
<gene>
    <name evidence="1" type="ORF">fsci_05260</name>
</gene>
<evidence type="ECO:0008006" key="3">
    <source>
        <dbReference type="Google" id="ProtNLM"/>
    </source>
</evidence>
<name>A0ABQ6PDM5_9GAMM</name>
<dbReference type="EMBL" id="BTHG01000002">
    <property type="protein sequence ID" value="GMN89040.1"/>
    <property type="molecule type" value="Genomic_DNA"/>
</dbReference>
<keyword evidence="2" id="KW-1185">Reference proteome</keyword>
<evidence type="ECO:0000313" key="2">
    <source>
        <dbReference type="Proteomes" id="UP001628164"/>
    </source>
</evidence>
<reference evidence="1 2" key="1">
    <citation type="journal article" date="2024" name="Dis. Aquat. Organ.">
        <title>Francisella sciaenopsi sp. nov. isolated from diseased red drum Sciaenops ocellatus in Florida, USA.</title>
        <authorList>
            <person name="Kawahara M."/>
            <person name="Cody T.T."/>
            <person name="Yanong R.P.E."/>
            <person name="Henderson E."/>
            <person name="Yazdi Z."/>
            <person name="Soto E."/>
        </authorList>
    </citation>
    <scope>NUCLEOTIDE SEQUENCE [LARGE SCALE GENOMIC DNA]</scope>
    <source>
        <strain evidence="1 2">R22-20-7</strain>
    </source>
</reference>